<dbReference type="RefSeq" id="WP_136776840.1">
    <property type="nucleotide sequence ID" value="NZ_SUPK01000002.1"/>
</dbReference>
<evidence type="ECO:0000313" key="6">
    <source>
        <dbReference type="EMBL" id="TJY43478.1"/>
    </source>
</evidence>
<proteinExistence type="inferred from homology"/>
<evidence type="ECO:0000256" key="4">
    <source>
        <dbReference type="SAM" id="Phobius"/>
    </source>
</evidence>
<dbReference type="InterPro" id="IPR027383">
    <property type="entry name" value="Znf_put"/>
</dbReference>
<keyword evidence="7" id="KW-1185">Reference proteome</keyword>
<protein>
    <recommendedName>
        <fullName evidence="2">Anti-sigma-W factor RsiW</fullName>
    </recommendedName>
</protein>
<gene>
    <name evidence="6" type="ORF">E5161_06245</name>
</gene>
<reference evidence="6 7" key="1">
    <citation type="submission" date="2019-04" db="EMBL/GenBank/DDBJ databases">
        <title>Cohnella sp. nov., isolated from soil.</title>
        <authorList>
            <person name="Kim W."/>
        </authorList>
    </citation>
    <scope>NUCLEOTIDE SEQUENCE [LARGE SCALE GENOMIC DNA]</scope>
    <source>
        <strain evidence="6 7">CAU 1483</strain>
    </source>
</reference>
<comment type="similarity">
    <text evidence="1">Belongs to the zinc-associated anti-sigma factor (ZAS) superfamily. Anti-sigma-W factor family.</text>
</comment>
<dbReference type="EMBL" id="SUPK01000002">
    <property type="protein sequence ID" value="TJY43478.1"/>
    <property type="molecule type" value="Genomic_DNA"/>
</dbReference>
<organism evidence="6 7">
    <name type="scientific">Cohnella pontilimi</name>
    <dbReference type="NCBI Taxonomy" id="2564100"/>
    <lineage>
        <taxon>Bacteria</taxon>
        <taxon>Bacillati</taxon>
        <taxon>Bacillota</taxon>
        <taxon>Bacilli</taxon>
        <taxon>Bacillales</taxon>
        <taxon>Paenibacillaceae</taxon>
        <taxon>Cohnella</taxon>
    </lineage>
</organism>
<dbReference type="Gene3D" id="1.10.10.1320">
    <property type="entry name" value="Anti-sigma factor, zinc-finger domain"/>
    <property type="match status" value="1"/>
</dbReference>
<dbReference type="Proteomes" id="UP000309673">
    <property type="component" value="Unassembled WGS sequence"/>
</dbReference>
<comment type="caution">
    <text evidence="6">The sequence shown here is derived from an EMBL/GenBank/DDBJ whole genome shotgun (WGS) entry which is preliminary data.</text>
</comment>
<evidence type="ECO:0000256" key="2">
    <source>
        <dbReference type="ARBA" id="ARBA00024438"/>
    </source>
</evidence>
<keyword evidence="4" id="KW-0812">Transmembrane</keyword>
<evidence type="ECO:0000313" key="7">
    <source>
        <dbReference type="Proteomes" id="UP000309673"/>
    </source>
</evidence>
<feature type="transmembrane region" description="Helical" evidence="4">
    <location>
        <begin position="103"/>
        <end position="122"/>
    </location>
</feature>
<feature type="compositionally biased region" description="Polar residues" evidence="3">
    <location>
        <begin position="172"/>
        <end position="186"/>
    </location>
</feature>
<keyword evidence="4" id="KW-0472">Membrane</keyword>
<name>A0A4U0FF72_9BACL</name>
<accession>A0A4U0FF72</accession>
<evidence type="ECO:0000259" key="5">
    <source>
        <dbReference type="Pfam" id="PF13490"/>
    </source>
</evidence>
<feature type="domain" description="Putative zinc-finger" evidence="5">
    <location>
        <begin position="3"/>
        <end position="37"/>
    </location>
</feature>
<sequence>MNCEEVMELMQRHIDGDLNAEETSRMLDHVGHCPDCAAMLQRLTNLSRGLEQLPRVVPPYSLVDAILPQLGDWETEAAGAEAAEEQVVTAPRARRAARKRSEWIGRLAGVGAIAAVVLLLLIGGPNFLPMGSADRSKEAGSDLNNDRITTKMAGDNGSPAASSSGANMGDRSVTTDSPVTFGASTSPEDEPSASTKKDVGTNPGDPTSPHPDRNAAASPSASGDQTVEPRASADAQEKGPHVPSTNPVTPPPTAMIMQQPPDEEVLSPDGQWRAVILEGLFQLFRTDDGTLAYESPSNGGKRSGIVWKEDSSAVTYTYVDADGNKSFRYVDVSELKEKPAP</sequence>
<dbReference type="AlphaFoldDB" id="A0A4U0FF72"/>
<feature type="compositionally biased region" description="Low complexity" evidence="3">
    <location>
        <begin position="153"/>
        <end position="169"/>
    </location>
</feature>
<evidence type="ECO:0000256" key="1">
    <source>
        <dbReference type="ARBA" id="ARBA00024353"/>
    </source>
</evidence>
<feature type="region of interest" description="Disordered" evidence="3">
    <location>
        <begin position="133"/>
        <end position="266"/>
    </location>
</feature>
<dbReference type="OrthoDB" id="2381690at2"/>
<evidence type="ECO:0000256" key="3">
    <source>
        <dbReference type="SAM" id="MobiDB-lite"/>
    </source>
</evidence>
<dbReference type="InterPro" id="IPR041916">
    <property type="entry name" value="Anti_sigma_zinc_sf"/>
</dbReference>
<feature type="compositionally biased region" description="Basic and acidic residues" evidence="3">
    <location>
        <begin position="134"/>
        <end position="149"/>
    </location>
</feature>
<dbReference type="Pfam" id="PF13490">
    <property type="entry name" value="zf-HC2"/>
    <property type="match status" value="1"/>
</dbReference>
<keyword evidence="4" id="KW-1133">Transmembrane helix</keyword>